<gene>
    <name evidence="2" type="ORF">SVUK_LOCUS11781</name>
</gene>
<proteinExistence type="predicted"/>
<sequence>MGCKQKVNGHLFDMYSVYVLKDQHFTDKVRRTPPLPPRGATVIKETTVYLAPRVRHWFQRPLPNRPPPPMQPNRPRPLPPQPKATWWEYAKYYQSPHQECVTCAVIPAGSSGK</sequence>
<reference evidence="2 3" key="1">
    <citation type="submission" date="2018-11" db="EMBL/GenBank/DDBJ databases">
        <authorList>
            <consortium name="Pathogen Informatics"/>
        </authorList>
    </citation>
    <scope>NUCLEOTIDE SEQUENCE [LARGE SCALE GENOMIC DNA]</scope>
</reference>
<evidence type="ECO:0000313" key="3">
    <source>
        <dbReference type="Proteomes" id="UP000270094"/>
    </source>
</evidence>
<evidence type="ECO:0000256" key="1">
    <source>
        <dbReference type="SAM" id="MobiDB-lite"/>
    </source>
</evidence>
<dbReference type="EMBL" id="UYYB01097721">
    <property type="protein sequence ID" value="VDM76783.1"/>
    <property type="molecule type" value="Genomic_DNA"/>
</dbReference>
<name>A0A3P7J851_STRVU</name>
<accession>A0A3P7J851</accession>
<protein>
    <submittedName>
        <fullName evidence="2">Uncharacterized protein</fullName>
    </submittedName>
</protein>
<evidence type="ECO:0000313" key="2">
    <source>
        <dbReference type="EMBL" id="VDM76783.1"/>
    </source>
</evidence>
<keyword evidence="3" id="KW-1185">Reference proteome</keyword>
<dbReference type="Proteomes" id="UP000270094">
    <property type="component" value="Unassembled WGS sequence"/>
</dbReference>
<dbReference type="AlphaFoldDB" id="A0A3P7J851"/>
<feature type="compositionally biased region" description="Pro residues" evidence="1">
    <location>
        <begin position="63"/>
        <end position="79"/>
    </location>
</feature>
<organism evidence="2 3">
    <name type="scientific">Strongylus vulgaris</name>
    <name type="common">Blood worm</name>
    <dbReference type="NCBI Taxonomy" id="40348"/>
    <lineage>
        <taxon>Eukaryota</taxon>
        <taxon>Metazoa</taxon>
        <taxon>Ecdysozoa</taxon>
        <taxon>Nematoda</taxon>
        <taxon>Chromadorea</taxon>
        <taxon>Rhabditida</taxon>
        <taxon>Rhabditina</taxon>
        <taxon>Rhabditomorpha</taxon>
        <taxon>Strongyloidea</taxon>
        <taxon>Strongylidae</taxon>
        <taxon>Strongylus</taxon>
    </lineage>
</organism>
<feature type="region of interest" description="Disordered" evidence="1">
    <location>
        <begin position="60"/>
        <end position="79"/>
    </location>
</feature>
<dbReference type="OrthoDB" id="10549996at2759"/>